<evidence type="ECO:0000313" key="1">
    <source>
        <dbReference type="EMBL" id="AAA63061.1"/>
    </source>
</evidence>
<organism evidence="1">
    <name type="scientific">Mycobacterium leprae</name>
    <dbReference type="NCBI Taxonomy" id="1769"/>
    <lineage>
        <taxon>Bacteria</taxon>
        <taxon>Bacillati</taxon>
        <taxon>Actinomycetota</taxon>
        <taxon>Actinomycetes</taxon>
        <taxon>Mycobacteriales</taxon>
        <taxon>Mycobacteriaceae</taxon>
        <taxon>Mycobacterium</taxon>
    </lineage>
</organism>
<protein>
    <submittedName>
        <fullName evidence="1">U650q</fullName>
    </submittedName>
</protein>
<accession>Q50109</accession>
<name>Q50109_MYCLR</name>
<proteinExistence type="predicted"/>
<dbReference type="AlphaFoldDB" id="Q50109"/>
<sequence length="132" mass="13696">MAGFDDSVDALIVLGSSLRNLPRTSMPSSPRLLLNTSALVLPADSVAALHSAGAACGEKKAGLYGAPASPYETVSIGPGISTDLADHGQFSRHIGMLQPVASRQHPCDARIGCVSGRRRGALRSLARLYDAL</sequence>
<dbReference type="EMBL" id="U15184">
    <property type="protein sequence ID" value="AAA63061.1"/>
    <property type="molecule type" value="Genomic_DNA"/>
</dbReference>
<reference evidence="1" key="1">
    <citation type="submission" date="1994-09" db="EMBL/GenBank/DDBJ databases">
        <authorList>
            <person name="Robison K."/>
        </authorList>
    </citation>
    <scope>NUCLEOTIDE SEQUENCE</scope>
</reference>
<reference evidence="1" key="2">
    <citation type="submission" date="1995-04" db="EMBL/GenBank/DDBJ databases">
        <authorList>
            <person name="Smith D.R."/>
        </authorList>
    </citation>
    <scope>NUCLEOTIDE SEQUENCE</scope>
</reference>